<dbReference type="OrthoDB" id="5591297at2759"/>
<dbReference type="GO" id="GO:0005634">
    <property type="term" value="C:nucleus"/>
    <property type="evidence" value="ECO:0007669"/>
    <property type="project" value="TreeGrafter"/>
</dbReference>
<dbReference type="GO" id="GO:0000309">
    <property type="term" value="F:nicotinamide-nucleotide adenylyltransferase activity"/>
    <property type="evidence" value="ECO:0007669"/>
    <property type="project" value="TreeGrafter"/>
</dbReference>
<name>A0A843U2S9_COLES</name>
<dbReference type="PANTHER" id="PTHR31285:SF0">
    <property type="entry name" value="NICOTINAMIDE MONONUCLEOTIDE ADENYLYLTRANSFERASE"/>
    <property type="match status" value="1"/>
</dbReference>
<dbReference type="GO" id="GO:0005737">
    <property type="term" value="C:cytoplasm"/>
    <property type="evidence" value="ECO:0007669"/>
    <property type="project" value="TreeGrafter"/>
</dbReference>
<gene>
    <name evidence="1" type="ORF">Taro_011966</name>
</gene>
<accession>A0A843U2S9</accession>
<protein>
    <submittedName>
        <fullName evidence="1">Uncharacterized protein</fullName>
    </submittedName>
</protein>
<comment type="caution">
    <text evidence="1">The sequence shown here is derived from an EMBL/GenBank/DDBJ whole genome shotgun (WGS) entry which is preliminary data.</text>
</comment>
<dbReference type="PANTHER" id="PTHR31285">
    <property type="entry name" value="NICOTINAMIDE MONONUCLEOTIDE ADENYLYLTRANSFERASE"/>
    <property type="match status" value="1"/>
</dbReference>
<dbReference type="GO" id="GO:0016887">
    <property type="term" value="F:ATP hydrolysis activity"/>
    <property type="evidence" value="ECO:0007669"/>
    <property type="project" value="TreeGrafter"/>
</dbReference>
<dbReference type="Proteomes" id="UP000652761">
    <property type="component" value="Unassembled WGS sequence"/>
</dbReference>
<evidence type="ECO:0000313" key="2">
    <source>
        <dbReference type="Proteomes" id="UP000652761"/>
    </source>
</evidence>
<reference evidence="1" key="1">
    <citation type="submission" date="2017-07" db="EMBL/GenBank/DDBJ databases">
        <title>Taro Niue Genome Assembly and Annotation.</title>
        <authorList>
            <person name="Atibalentja N."/>
            <person name="Keating K."/>
            <person name="Fields C.J."/>
        </authorList>
    </citation>
    <scope>NUCLEOTIDE SEQUENCE</scope>
    <source>
        <strain evidence="1">Niue_2</strain>
        <tissue evidence="1">Leaf</tissue>
    </source>
</reference>
<sequence>MMDARIRAIVEAIHASPTRSVVYLAGGASQVLGWLLSVPGASSTVLEAVVPYSRTSMSQLLGKVPAHFTNQHTAEEMAITAYNRALKLSQPGLFHYWLSREAKLERFHLILHRNCAPICIFQLWDALL</sequence>
<organism evidence="1 2">
    <name type="scientific">Colocasia esculenta</name>
    <name type="common">Wild taro</name>
    <name type="synonym">Arum esculentum</name>
    <dbReference type="NCBI Taxonomy" id="4460"/>
    <lineage>
        <taxon>Eukaryota</taxon>
        <taxon>Viridiplantae</taxon>
        <taxon>Streptophyta</taxon>
        <taxon>Embryophyta</taxon>
        <taxon>Tracheophyta</taxon>
        <taxon>Spermatophyta</taxon>
        <taxon>Magnoliopsida</taxon>
        <taxon>Liliopsida</taxon>
        <taxon>Araceae</taxon>
        <taxon>Aroideae</taxon>
        <taxon>Colocasieae</taxon>
        <taxon>Colocasia</taxon>
    </lineage>
</organism>
<dbReference type="EMBL" id="NMUH01000460">
    <property type="protein sequence ID" value="MQL79522.1"/>
    <property type="molecule type" value="Genomic_DNA"/>
</dbReference>
<evidence type="ECO:0000313" key="1">
    <source>
        <dbReference type="EMBL" id="MQL79522.1"/>
    </source>
</evidence>
<proteinExistence type="predicted"/>
<dbReference type="Gene3D" id="3.90.950.20">
    <property type="entry name" value="CinA-like"/>
    <property type="match status" value="1"/>
</dbReference>
<dbReference type="InterPro" id="IPR036653">
    <property type="entry name" value="CinA-like_C"/>
</dbReference>
<dbReference type="AlphaFoldDB" id="A0A843U2S9"/>
<keyword evidence="2" id="KW-1185">Reference proteome</keyword>
<dbReference type="SUPFAM" id="SSF142433">
    <property type="entry name" value="CinA-like"/>
    <property type="match status" value="1"/>
</dbReference>